<name>A0A9D4AGN7_9ROSI</name>
<dbReference type="AlphaFoldDB" id="A0A9D4AGN7"/>
<feature type="compositionally biased region" description="Polar residues" evidence="1">
    <location>
        <begin position="10"/>
        <end position="30"/>
    </location>
</feature>
<accession>A0A9D4AGN7</accession>
<gene>
    <name evidence="2" type="ORF">J1N35_008414</name>
</gene>
<organism evidence="2 3">
    <name type="scientific">Gossypium stocksii</name>
    <dbReference type="NCBI Taxonomy" id="47602"/>
    <lineage>
        <taxon>Eukaryota</taxon>
        <taxon>Viridiplantae</taxon>
        <taxon>Streptophyta</taxon>
        <taxon>Embryophyta</taxon>
        <taxon>Tracheophyta</taxon>
        <taxon>Spermatophyta</taxon>
        <taxon>Magnoliopsida</taxon>
        <taxon>eudicotyledons</taxon>
        <taxon>Gunneridae</taxon>
        <taxon>Pentapetalae</taxon>
        <taxon>rosids</taxon>
        <taxon>malvids</taxon>
        <taxon>Malvales</taxon>
        <taxon>Malvaceae</taxon>
        <taxon>Malvoideae</taxon>
        <taxon>Gossypium</taxon>
    </lineage>
</organism>
<proteinExistence type="predicted"/>
<dbReference type="EMBL" id="JAIQCV010000003">
    <property type="protein sequence ID" value="KAH1115036.1"/>
    <property type="molecule type" value="Genomic_DNA"/>
</dbReference>
<reference evidence="2 3" key="1">
    <citation type="journal article" date="2021" name="Plant Biotechnol. J.">
        <title>Multi-omics assisted identification of the key and species-specific regulatory components of drought-tolerant mechanisms in Gossypium stocksii.</title>
        <authorList>
            <person name="Yu D."/>
            <person name="Ke L."/>
            <person name="Zhang D."/>
            <person name="Wu Y."/>
            <person name="Sun Y."/>
            <person name="Mei J."/>
            <person name="Sun J."/>
            <person name="Sun Y."/>
        </authorList>
    </citation>
    <scope>NUCLEOTIDE SEQUENCE [LARGE SCALE GENOMIC DNA]</scope>
    <source>
        <strain evidence="3">cv. E1</strain>
        <tissue evidence="2">Leaf</tissue>
    </source>
</reference>
<evidence type="ECO:0000256" key="1">
    <source>
        <dbReference type="SAM" id="MobiDB-lite"/>
    </source>
</evidence>
<evidence type="ECO:0000313" key="3">
    <source>
        <dbReference type="Proteomes" id="UP000828251"/>
    </source>
</evidence>
<evidence type="ECO:0000313" key="2">
    <source>
        <dbReference type="EMBL" id="KAH1115036.1"/>
    </source>
</evidence>
<comment type="caution">
    <text evidence="2">The sequence shown here is derived from an EMBL/GenBank/DDBJ whole genome shotgun (WGS) entry which is preliminary data.</text>
</comment>
<sequence>MVIPVDPVTASANPSMHNSTSNDQLQSSSETQKWRFYHTSNLPLLPARVGDEAKSVFPRRSIMADMDKSKMSSCLRLTMMLVGKTIRRGSFWMTACQSVLNFQLKSVMVGGMGDGVVDPTAFIIEGKRKDRQGRYQDIKDNNVSRFCFSHLCQSESMDQSVRKHSIWLYTARLGKLQKLKDISNSI</sequence>
<protein>
    <submittedName>
        <fullName evidence="2">Uncharacterized protein</fullName>
    </submittedName>
</protein>
<dbReference type="Proteomes" id="UP000828251">
    <property type="component" value="Unassembled WGS sequence"/>
</dbReference>
<keyword evidence="3" id="KW-1185">Reference proteome</keyword>
<feature type="region of interest" description="Disordered" evidence="1">
    <location>
        <begin position="1"/>
        <end position="30"/>
    </location>
</feature>